<organism evidence="1 2">
    <name type="scientific">Cronobacter phage vB_CsaM_GAP32</name>
    <dbReference type="NCBI Taxonomy" id="1141136"/>
    <lineage>
        <taxon>Viruses</taxon>
        <taxon>Duplodnaviria</taxon>
        <taxon>Heunggongvirae</taxon>
        <taxon>Uroviricota</taxon>
        <taxon>Caudoviricetes</taxon>
        <taxon>Mimasvirus</taxon>
        <taxon>Mimasvirus GAP32</taxon>
    </lineage>
</organism>
<sequence length="118" mass="13922">MVDMFWSSSCGRIELEFKDPEQVFTMFHSGDCEDSVKAQIPYFLPQLQNIDRSRIISVLNEYSGDWTIGELLELTQEDLYIKLLWIAAGDKHDEINMDELCEWQNDFLAEREREKHGE</sequence>
<gene>
    <name evidence="1" type="ORF">GAP32_013</name>
</gene>
<accession>K4F9D4</accession>
<protein>
    <submittedName>
        <fullName evidence="1">Uncharacterized protein</fullName>
    </submittedName>
</protein>
<name>K4F9D4_9CAUD</name>
<dbReference type="EMBL" id="JN882285">
    <property type="protein sequence ID" value="AFC21460.1"/>
    <property type="molecule type" value="Genomic_DNA"/>
</dbReference>
<dbReference type="Proteomes" id="UP000000457">
    <property type="component" value="Segment"/>
</dbReference>
<dbReference type="OrthoDB" id="15071at10239"/>
<proteinExistence type="predicted"/>
<reference evidence="1 2" key="1">
    <citation type="journal article" date="2014" name="Virology">
        <title>Supersize me: Cronobacter sakazakii phage GAP32.</title>
        <authorList>
            <person name="Abbasifar R."/>
            <person name="Griffiths M.W."/>
            <person name="Sabour P.M."/>
            <person name="Ackermann H.-W."/>
            <person name="Vandersteegen K."/>
            <person name="Lavigne R."/>
            <person name="Noben J.-P."/>
            <person name="Villa A.A."/>
            <person name="Abbasifar A."/>
            <person name="Nash J.H.E."/>
            <person name="Kropinski A.M."/>
        </authorList>
    </citation>
    <scope>NUCLEOTIDE SEQUENCE [LARGE SCALE GENOMIC DNA]</scope>
    <source>
        <strain evidence="1">GAP-32</strain>
    </source>
</reference>
<dbReference type="KEGG" id="vg:13993750"/>
<dbReference type="RefSeq" id="YP_006987115.1">
    <property type="nucleotide sequence ID" value="NC_019401.1"/>
</dbReference>
<evidence type="ECO:0000313" key="1">
    <source>
        <dbReference type="EMBL" id="AFC21460.1"/>
    </source>
</evidence>
<dbReference type="GeneID" id="13993750"/>
<evidence type="ECO:0000313" key="2">
    <source>
        <dbReference type="Proteomes" id="UP000000457"/>
    </source>
</evidence>
<keyword evidence="2" id="KW-1185">Reference proteome</keyword>